<feature type="domain" description="Leucine-binding protein" evidence="4">
    <location>
        <begin position="42"/>
        <end position="387"/>
    </location>
</feature>
<feature type="chain" id="PRO_5040930903" description="Leucine-binding protein domain-containing protein" evidence="3">
    <location>
        <begin position="26"/>
        <end position="404"/>
    </location>
</feature>
<dbReference type="PANTHER" id="PTHR47235:SF1">
    <property type="entry name" value="BLR6548 PROTEIN"/>
    <property type="match status" value="1"/>
</dbReference>
<keyword evidence="2 3" id="KW-0732">Signal</keyword>
<dbReference type="Proteomes" id="UP001143463">
    <property type="component" value="Unassembled WGS sequence"/>
</dbReference>
<evidence type="ECO:0000259" key="4">
    <source>
        <dbReference type="Pfam" id="PF13458"/>
    </source>
</evidence>
<evidence type="ECO:0000256" key="1">
    <source>
        <dbReference type="ARBA" id="ARBA00010062"/>
    </source>
</evidence>
<keyword evidence="6" id="KW-1185">Reference proteome</keyword>
<dbReference type="PANTHER" id="PTHR47235">
    <property type="entry name" value="BLR6548 PROTEIN"/>
    <property type="match status" value="1"/>
</dbReference>
<reference evidence="5" key="2">
    <citation type="submission" date="2023-01" db="EMBL/GenBank/DDBJ databases">
        <authorList>
            <person name="Sun Q."/>
            <person name="Evtushenko L."/>
        </authorList>
    </citation>
    <scope>NUCLEOTIDE SEQUENCE</scope>
    <source>
        <strain evidence="5">VKM Ac-1069</strain>
    </source>
</reference>
<gene>
    <name evidence="5" type="ORF">GCM10017577_09130</name>
</gene>
<dbReference type="Pfam" id="PF13458">
    <property type="entry name" value="Peripla_BP_6"/>
    <property type="match status" value="1"/>
</dbReference>
<evidence type="ECO:0000313" key="5">
    <source>
        <dbReference type="EMBL" id="GLL09773.1"/>
    </source>
</evidence>
<organism evidence="5 6">
    <name type="scientific">Pseudonocardia halophobica</name>
    <dbReference type="NCBI Taxonomy" id="29401"/>
    <lineage>
        <taxon>Bacteria</taxon>
        <taxon>Bacillati</taxon>
        <taxon>Actinomycetota</taxon>
        <taxon>Actinomycetes</taxon>
        <taxon>Pseudonocardiales</taxon>
        <taxon>Pseudonocardiaceae</taxon>
        <taxon>Pseudonocardia</taxon>
    </lineage>
</organism>
<dbReference type="PROSITE" id="PS51257">
    <property type="entry name" value="PROKAR_LIPOPROTEIN"/>
    <property type="match status" value="1"/>
</dbReference>
<dbReference type="Gene3D" id="3.40.50.2300">
    <property type="match status" value="2"/>
</dbReference>
<accession>A0A9W6KY18</accession>
<dbReference type="SUPFAM" id="SSF53822">
    <property type="entry name" value="Periplasmic binding protein-like I"/>
    <property type="match status" value="1"/>
</dbReference>
<dbReference type="InterPro" id="IPR028082">
    <property type="entry name" value="Peripla_BP_I"/>
</dbReference>
<feature type="signal peptide" evidence="3">
    <location>
        <begin position="1"/>
        <end position="25"/>
    </location>
</feature>
<protein>
    <recommendedName>
        <fullName evidence="4">Leucine-binding protein domain-containing protein</fullName>
    </recommendedName>
</protein>
<dbReference type="AlphaFoldDB" id="A0A9W6KY18"/>
<dbReference type="InterPro" id="IPR028081">
    <property type="entry name" value="Leu-bd"/>
</dbReference>
<evidence type="ECO:0000313" key="6">
    <source>
        <dbReference type="Proteomes" id="UP001143463"/>
    </source>
</evidence>
<comment type="caution">
    <text evidence="5">The sequence shown here is derived from an EMBL/GenBank/DDBJ whole genome shotgun (WGS) entry which is preliminary data.</text>
</comment>
<evidence type="ECO:0000256" key="3">
    <source>
        <dbReference type="SAM" id="SignalP"/>
    </source>
</evidence>
<sequence length="404" mass="41422">MNLRSRVRRASALGAVAVAASLLVAACGGGDSGSGTGGSGDPIKVGAMLSYTANGSNSGPALEVGAKARFAQINEAGGIGGHQVQLVTADDALDPAKAPAAMRTLVEGEGVVASIGNGSADGAAIQSYLAQNNVLSLPGGASSALIQGDATTFRLDKPGYDEMTGRVVDYAVKTLGKTRIAIAYTPDAVGLPVKEGAERQLKALGLAPVAEVEYSASATNADAQAAQLKESDADFVMINHVPSVMAKIFNSAERIGYKPVYGATFAGATPSLPQIMGDTLADRIFFATSFILPDSPEAADFRKYVEAQKGDIHDSNVMIGWVNADAVAAVLQKAVQDNNGEVPTAEQVNAAADDVLINTPYLKDLHWTATDRTGPNGSAITKLAPGGQYVEVDGYKPNPFVAGV</sequence>
<comment type="similarity">
    <text evidence="1">Belongs to the leucine-binding protein family.</text>
</comment>
<proteinExistence type="inferred from homology"/>
<dbReference type="RefSeq" id="WP_037043787.1">
    <property type="nucleotide sequence ID" value="NZ_BAAAUZ010000011.1"/>
</dbReference>
<name>A0A9W6KY18_9PSEU</name>
<reference evidence="5" key="1">
    <citation type="journal article" date="2014" name="Int. J. Syst. Evol. Microbiol.">
        <title>Complete genome sequence of Corynebacterium casei LMG S-19264T (=DSM 44701T), isolated from a smear-ripened cheese.</title>
        <authorList>
            <consortium name="US DOE Joint Genome Institute (JGI-PGF)"/>
            <person name="Walter F."/>
            <person name="Albersmeier A."/>
            <person name="Kalinowski J."/>
            <person name="Ruckert C."/>
        </authorList>
    </citation>
    <scope>NUCLEOTIDE SEQUENCE</scope>
    <source>
        <strain evidence="5">VKM Ac-1069</strain>
    </source>
</reference>
<dbReference type="EMBL" id="BSFQ01000003">
    <property type="protein sequence ID" value="GLL09773.1"/>
    <property type="molecule type" value="Genomic_DNA"/>
</dbReference>
<evidence type="ECO:0000256" key="2">
    <source>
        <dbReference type="ARBA" id="ARBA00022729"/>
    </source>
</evidence>